<proteinExistence type="predicted"/>
<keyword evidence="1" id="KW-1133">Transmembrane helix</keyword>
<feature type="transmembrane region" description="Helical" evidence="1">
    <location>
        <begin position="65"/>
        <end position="90"/>
    </location>
</feature>
<evidence type="ECO:0000313" key="2">
    <source>
        <dbReference type="EMBL" id="MCG4526590.1"/>
    </source>
</evidence>
<organism evidence="2 3">
    <name type="scientific">Intestinimonas massiliensis</name>
    <name type="common">ex Afouda et al. 2020</name>
    <dbReference type="NCBI Taxonomy" id="1673721"/>
    <lineage>
        <taxon>Bacteria</taxon>
        <taxon>Bacillati</taxon>
        <taxon>Bacillota</taxon>
        <taxon>Clostridia</taxon>
        <taxon>Eubacteriales</taxon>
        <taxon>Intestinimonas</taxon>
    </lineage>
</organism>
<keyword evidence="1" id="KW-0812">Transmembrane</keyword>
<gene>
    <name evidence="2" type="ORF">L0P79_05790</name>
</gene>
<evidence type="ECO:0000313" key="3">
    <source>
        <dbReference type="Proteomes" id="UP001200313"/>
    </source>
</evidence>
<dbReference type="EMBL" id="JAKNJB010000007">
    <property type="protein sequence ID" value="MCG4526590.1"/>
    <property type="molecule type" value="Genomic_DNA"/>
</dbReference>
<reference evidence="2 3" key="1">
    <citation type="submission" date="2022-01" db="EMBL/GenBank/DDBJ databases">
        <title>Collection of gut derived symbiotic bacterial strains cultured from healthy donors.</title>
        <authorList>
            <person name="Lin H."/>
            <person name="Kohout C."/>
            <person name="Waligurski E."/>
            <person name="Pamer E.G."/>
        </authorList>
    </citation>
    <scope>NUCLEOTIDE SEQUENCE [LARGE SCALE GENOMIC DNA]</scope>
    <source>
        <strain evidence="2 3">DFI.3.7</strain>
    </source>
</reference>
<name>A0ABS9M726_9FIRM</name>
<keyword evidence="3" id="KW-1185">Reference proteome</keyword>
<feature type="transmembrane region" description="Helical" evidence="1">
    <location>
        <begin position="97"/>
        <end position="119"/>
    </location>
</feature>
<sequence length="170" mass="18256">MERGRLGARGIVVLGLLGALLVVLQVAMALLPNIEPVSLLVMVYTAVLGRRAAYPIAVFVALETLIWGVSTWVLSYLYVWAVLAVLAWLLRGMESRVGWAVLSGAFGLAFGALCALVYLPVGGWQMFAATWVAGIPFDLLHGAGNFTIALVLFQPCRRVLATLCAKVFPP</sequence>
<dbReference type="RefSeq" id="WP_238073561.1">
    <property type="nucleotide sequence ID" value="NZ_JAKNJB010000007.1"/>
</dbReference>
<comment type="caution">
    <text evidence="2">The sequence shown here is derived from an EMBL/GenBank/DDBJ whole genome shotgun (WGS) entry which is preliminary data.</text>
</comment>
<keyword evidence="1" id="KW-0472">Membrane</keyword>
<dbReference type="Proteomes" id="UP001200313">
    <property type="component" value="Unassembled WGS sequence"/>
</dbReference>
<protein>
    <recommendedName>
        <fullName evidence="4">ECF transporter S component</fullName>
    </recommendedName>
</protein>
<evidence type="ECO:0008006" key="4">
    <source>
        <dbReference type="Google" id="ProtNLM"/>
    </source>
</evidence>
<accession>A0ABS9M726</accession>
<feature type="transmembrane region" description="Helical" evidence="1">
    <location>
        <begin position="12"/>
        <end position="31"/>
    </location>
</feature>
<feature type="transmembrane region" description="Helical" evidence="1">
    <location>
        <begin position="131"/>
        <end position="153"/>
    </location>
</feature>
<evidence type="ECO:0000256" key="1">
    <source>
        <dbReference type="SAM" id="Phobius"/>
    </source>
</evidence>